<reference evidence="3" key="1">
    <citation type="submission" date="2021-01" db="EMBL/GenBank/DDBJ databases">
        <title>Whole genome shotgun sequence of Virgisporangium aliadipatigenens NBRC 105644.</title>
        <authorList>
            <person name="Komaki H."/>
            <person name="Tamura T."/>
        </authorList>
    </citation>
    <scope>NUCLEOTIDE SEQUENCE</scope>
    <source>
        <strain evidence="3">NBRC 105644</strain>
    </source>
</reference>
<feature type="compositionally biased region" description="Low complexity" evidence="1">
    <location>
        <begin position="17"/>
        <end position="27"/>
    </location>
</feature>
<feature type="region of interest" description="Disordered" evidence="1">
    <location>
        <begin position="1"/>
        <end position="48"/>
    </location>
</feature>
<keyword evidence="2" id="KW-1133">Transmembrane helix</keyword>
<keyword evidence="4" id="KW-1185">Reference proteome</keyword>
<feature type="transmembrane region" description="Helical" evidence="2">
    <location>
        <begin position="192"/>
        <end position="215"/>
    </location>
</feature>
<dbReference type="EMBL" id="BOPF01000004">
    <property type="protein sequence ID" value="GIJ44670.1"/>
    <property type="molecule type" value="Genomic_DNA"/>
</dbReference>
<evidence type="ECO:0000313" key="4">
    <source>
        <dbReference type="Proteomes" id="UP000619260"/>
    </source>
</evidence>
<feature type="transmembrane region" description="Helical" evidence="2">
    <location>
        <begin position="147"/>
        <end position="171"/>
    </location>
</feature>
<accession>A0A8J3YIP7</accession>
<evidence type="ECO:0008006" key="5">
    <source>
        <dbReference type="Google" id="ProtNLM"/>
    </source>
</evidence>
<keyword evidence="2" id="KW-0812">Transmembrane</keyword>
<gene>
    <name evidence="3" type="ORF">Val02_15560</name>
</gene>
<dbReference type="RefSeq" id="WP_239152535.1">
    <property type="nucleotide sequence ID" value="NZ_BOPF01000004.1"/>
</dbReference>
<dbReference type="Proteomes" id="UP000619260">
    <property type="component" value="Unassembled WGS sequence"/>
</dbReference>
<sequence length="216" mass="21396">MSEQPRPPQSDPQWTMPGAPSPQSAAPVPAPYQPWSAPAAAQSYPAGPASGVPQGYPVGLPVSAVPASGLPGGHPFPPRQYTAPQPAATGPMRVEAVPGTEFGVAYLRVPPTVSGLAVGSMIAGIASILVAFVIGCAGVAGLQNESIPILAGAFAVLAALLSFAGLGLGYASTRQIRSGRGRFSGRGMGITGMVCGAVGILFTSGGVLLALALVAT</sequence>
<comment type="caution">
    <text evidence="3">The sequence shown here is derived from an EMBL/GenBank/DDBJ whole genome shotgun (WGS) entry which is preliminary data.</text>
</comment>
<feature type="transmembrane region" description="Helical" evidence="2">
    <location>
        <begin position="116"/>
        <end position="141"/>
    </location>
</feature>
<feature type="compositionally biased region" description="Pro residues" evidence="1">
    <location>
        <begin position="1"/>
        <end position="10"/>
    </location>
</feature>
<name>A0A8J3YIP7_9ACTN</name>
<protein>
    <recommendedName>
        <fullName evidence="5">DUF4190 domain-containing protein</fullName>
    </recommendedName>
</protein>
<evidence type="ECO:0000256" key="2">
    <source>
        <dbReference type="SAM" id="Phobius"/>
    </source>
</evidence>
<dbReference type="AlphaFoldDB" id="A0A8J3YIP7"/>
<organism evidence="3 4">
    <name type="scientific">Virgisporangium aliadipatigenens</name>
    <dbReference type="NCBI Taxonomy" id="741659"/>
    <lineage>
        <taxon>Bacteria</taxon>
        <taxon>Bacillati</taxon>
        <taxon>Actinomycetota</taxon>
        <taxon>Actinomycetes</taxon>
        <taxon>Micromonosporales</taxon>
        <taxon>Micromonosporaceae</taxon>
        <taxon>Virgisporangium</taxon>
    </lineage>
</organism>
<proteinExistence type="predicted"/>
<evidence type="ECO:0000256" key="1">
    <source>
        <dbReference type="SAM" id="MobiDB-lite"/>
    </source>
</evidence>
<keyword evidence="2" id="KW-0472">Membrane</keyword>
<feature type="region of interest" description="Disordered" evidence="1">
    <location>
        <begin position="69"/>
        <end position="90"/>
    </location>
</feature>
<evidence type="ECO:0000313" key="3">
    <source>
        <dbReference type="EMBL" id="GIJ44670.1"/>
    </source>
</evidence>